<dbReference type="EMBL" id="CP108021">
    <property type="protein sequence ID" value="WUM19625.1"/>
    <property type="molecule type" value="Genomic_DNA"/>
</dbReference>
<evidence type="ECO:0000259" key="1">
    <source>
        <dbReference type="Pfam" id="PF02720"/>
    </source>
</evidence>
<proteinExistence type="predicted"/>
<organism evidence="2 3">
    <name type="scientific">Williamsia herbipolensis</name>
    <dbReference type="NCBI Taxonomy" id="1603258"/>
    <lineage>
        <taxon>Bacteria</taxon>
        <taxon>Bacillati</taxon>
        <taxon>Actinomycetota</taxon>
        <taxon>Actinomycetes</taxon>
        <taxon>Mycobacteriales</taxon>
        <taxon>Nocardiaceae</taxon>
        <taxon>Williamsia</taxon>
    </lineage>
</organism>
<feature type="domain" description="DUF222" evidence="1">
    <location>
        <begin position="39"/>
        <end position="360"/>
    </location>
</feature>
<protein>
    <submittedName>
        <fullName evidence="2">HNH endonuclease</fullName>
    </submittedName>
</protein>
<dbReference type="KEGG" id="whr:OG579_18285"/>
<dbReference type="InterPro" id="IPR003870">
    <property type="entry name" value="DUF222"/>
</dbReference>
<dbReference type="Pfam" id="PF02720">
    <property type="entry name" value="DUF222"/>
    <property type="match status" value="1"/>
</dbReference>
<dbReference type="Proteomes" id="UP001432128">
    <property type="component" value="Chromosome"/>
</dbReference>
<dbReference type="CDD" id="cd00085">
    <property type="entry name" value="HNHc"/>
    <property type="match status" value="1"/>
</dbReference>
<keyword evidence="2" id="KW-0255">Endonuclease</keyword>
<name>A0AAU4K0R8_9NOCA</name>
<keyword evidence="3" id="KW-1185">Reference proteome</keyword>
<keyword evidence="2" id="KW-0540">Nuclease</keyword>
<gene>
    <name evidence="2" type="ORF">OG579_18285</name>
</gene>
<reference evidence="2 3" key="1">
    <citation type="submission" date="2022-10" db="EMBL/GenBank/DDBJ databases">
        <title>The complete genomes of actinobacterial strains from the NBC collection.</title>
        <authorList>
            <person name="Joergensen T.S."/>
            <person name="Alvarez Arevalo M."/>
            <person name="Sterndorff E.B."/>
            <person name="Faurdal D."/>
            <person name="Vuksanovic O."/>
            <person name="Mourched A.-S."/>
            <person name="Charusanti P."/>
            <person name="Shaw S."/>
            <person name="Blin K."/>
            <person name="Weber T."/>
        </authorList>
    </citation>
    <scope>NUCLEOTIDE SEQUENCE [LARGE SCALE GENOMIC DNA]</scope>
    <source>
        <strain evidence="2 3">NBC_00319</strain>
    </source>
</reference>
<dbReference type="InterPro" id="IPR003615">
    <property type="entry name" value="HNH_nuc"/>
</dbReference>
<dbReference type="GO" id="GO:0004519">
    <property type="term" value="F:endonuclease activity"/>
    <property type="evidence" value="ECO:0007669"/>
    <property type="project" value="UniProtKB-KW"/>
</dbReference>
<evidence type="ECO:0000313" key="2">
    <source>
        <dbReference type="EMBL" id="WUM19625.1"/>
    </source>
</evidence>
<evidence type="ECO:0000313" key="3">
    <source>
        <dbReference type="Proteomes" id="UP001432128"/>
    </source>
</evidence>
<sequence length="502" mass="54662">MSNLVAKYAALQALVKEIAEGAADAHDDETVAQLAIDHQTVVRQLESIGNQRILEVSDRDAHRTVGCVTVTEFLQTKLRITRPKKRLQAVQALEPMHAMTGEKLPPVCPNTARELAAGTIGPDHVHAVLDVLKKIPSVVDAERRAFAEQTLAEFATTLTPREIGAAGVRILAHLDPDGTLTDDRDRARNRKLNLGCQDSQLMSKLTATLDPIARALFDVVLAKWAAPGMNNPDEELSPIGDGGDIDADLLREAADRDHRSQSQRNHDAFKALLDAAVNGGLLGGSHRGLPPQIIVSITDAQLREHAGVARTAAGSDLPMSDVIKLAADAQTHLAVFSDVTSEPLFFGRGRRLASQAQRLMAFAQYKGCSKDDCTTPFAHTEMHHAEADWADGGLTDSTDMAPACGRHNRAVGPEPHQWSTEKITDGPDKGRYGWRRNTDPPDKLRANHLHRIDELVQHYSDIDKPPPTDVEHQLAGEGLPRAPAQAQRFDITWPDMVIDDAA</sequence>
<accession>A0AAU4K0R8</accession>
<dbReference type="RefSeq" id="WP_328857101.1">
    <property type="nucleotide sequence ID" value="NZ_CP108021.1"/>
</dbReference>
<keyword evidence="2" id="KW-0378">Hydrolase</keyword>
<dbReference type="AlphaFoldDB" id="A0AAU4K0R8"/>